<evidence type="ECO:0000313" key="2">
    <source>
        <dbReference type="Ensembl" id="ENSOTSP00005113292.1"/>
    </source>
</evidence>
<dbReference type="Pfam" id="PF00078">
    <property type="entry name" value="RVT_1"/>
    <property type="match status" value="1"/>
</dbReference>
<accession>A0AAZ3P9D5</accession>
<keyword evidence="3" id="KW-1185">Reference proteome</keyword>
<proteinExistence type="predicted"/>
<dbReference type="Ensembl" id="ENSOTST00005143816.1">
    <property type="protein sequence ID" value="ENSOTSP00005113292.1"/>
    <property type="gene ID" value="ENSOTSG00005074755.1"/>
</dbReference>
<dbReference type="SUPFAM" id="SSF56672">
    <property type="entry name" value="DNA/RNA polymerases"/>
    <property type="match status" value="1"/>
</dbReference>
<evidence type="ECO:0000313" key="3">
    <source>
        <dbReference type="Proteomes" id="UP000694402"/>
    </source>
</evidence>
<evidence type="ECO:0000259" key="1">
    <source>
        <dbReference type="PROSITE" id="PS50878"/>
    </source>
</evidence>
<feature type="domain" description="Reverse transcriptase" evidence="1">
    <location>
        <begin position="69"/>
        <end position="337"/>
    </location>
</feature>
<organism evidence="2 3">
    <name type="scientific">Oncorhynchus tshawytscha</name>
    <name type="common">Chinook salmon</name>
    <name type="synonym">Salmo tshawytscha</name>
    <dbReference type="NCBI Taxonomy" id="74940"/>
    <lineage>
        <taxon>Eukaryota</taxon>
        <taxon>Metazoa</taxon>
        <taxon>Chordata</taxon>
        <taxon>Craniata</taxon>
        <taxon>Vertebrata</taxon>
        <taxon>Euteleostomi</taxon>
        <taxon>Actinopterygii</taxon>
        <taxon>Neopterygii</taxon>
        <taxon>Teleostei</taxon>
        <taxon>Protacanthopterygii</taxon>
        <taxon>Salmoniformes</taxon>
        <taxon>Salmonidae</taxon>
        <taxon>Salmoninae</taxon>
        <taxon>Oncorhynchus</taxon>
    </lineage>
</organism>
<dbReference type="InterPro" id="IPR043502">
    <property type="entry name" value="DNA/RNA_pol_sf"/>
</dbReference>
<dbReference type="InterPro" id="IPR000477">
    <property type="entry name" value="RT_dom"/>
</dbReference>
<reference evidence="2" key="2">
    <citation type="submission" date="2025-08" db="UniProtKB">
        <authorList>
            <consortium name="Ensembl"/>
        </authorList>
    </citation>
    <scope>IDENTIFICATION</scope>
</reference>
<dbReference type="PANTHER" id="PTHR19446">
    <property type="entry name" value="REVERSE TRANSCRIPTASES"/>
    <property type="match status" value="1"/>
</dbReference>
<dbReference type="PROSITE" id="PS50878">
    <property type="entry name" value="RT_POL"/>
    <property type="match status" value="1"/>
</dbReference>
<dbReference type="CDD" id="cd01650">
    <property type="entry name" value="RT_nLTR_like"/>
    <property type="match status" value="1"/>
</dbReference>
<reference evidence="2" key="3">
    <citation type="submission" date="2025-09" db="UniProtKB">
        <authorList>
            <consortium name="Ensembl"/>
        </authorList>
    </citation>
    <scope>IDENTIFICATION</scope>
</reference>
<name>A0AAZ3P9D5_ONCTS</name>
<protein>
    <recommendedName>
        <fullName evidence="1">Reverse transcriptase domain-containing protein</fullName>
    </recommendedName>
</protein>
<dbReference type="GeneTree" id="ENSGT00940000176343"/>
<dbReference type="Proteomes" id="UP000694402">
    <property type="component" value="Unassembled WGS sequence"/>
</dbReference>
<sequence>MRRVLDAVEARVSTEDVEMCDADFTLAEVKAAILGLNLNKSPGSDGLTAEFYREFSDILAPLMLRVYVCMEEKRVVPESLAMGVLTVLYKGKGSRLKLENYRPITLLNSDNKVLAKIMANRLNKIMGSIIAPTQAYGVPGRDVVDTLCTIRDVVKQMGEVGGAVLCLDLNKAFDRVEHQFLLEALARFGFGPRLKGWVKLLYGSACSVVKCNGVLTDPFPLGRSVRQGCPLSALLYSISVEPLAAFVKRNGGVHGVDLPGGGVSVLHHYADDTTCTLRDGESVNCLMKCFDVYGRASGAKVNGEKSQMLCADDTVMSTCNIPFKTVKGHVRILGVNIGVDEREARDLTWTGVINKIKTTLNYWKQRKLKLRGKVVVVNALLMSKCVYTLGVMDMPVWVLKGINNLVSDFLWGGKGVKIAHDVMIADYDRGGLRLIDLEVKLKAMRVKRVQRFLYGEEGQGWKEFFRHWLHRSGGCGDYGLLMCLKPSMYAEVPEFYQEVFRAWAEFLPQVSYECDSIGVILNIPVFLNPMLKSEGKMLESKVIMKAGMIRLRDFRYEVVPGFLPEQAIVDTVWGVDEDVRKGMVLRMYDRIKECIPGEWVRLLDNHLSNGVLETLPEMQVKCGENMQALSSTQVRALYWALITRKVRAPASEKVWRQVFPGMEVERLWENMVVRLNSIECTHFDFMLRHNRVFTKVVFTSGRQVSVSCG</sequence>
<dbReference type="AlphaFoldDB" id="A0AAZ3P9D5"/>
<reference evidence="3" key="1">
    <citation type="journal article" date="2018" name="PLoS ONE">
        <title>Chinook salmon (Oncorhynchus tshawytscha) genome and transcriptome.</title>
        <authorList>
            <person name="Christensen K.A."/>
            <person name="Leong J.S."/>
            <person name="Sakhrani D."/>
            <person name="Biagi C.A."/>
            <person name="Minkley D.R."/>
            <person name="Withler R.E."/>
            <person name="Rondeau E.B."/>
            <person name="Koop B.F."/>
            <person name="Devlin R.H."/>
        </authorList>
    </citation>
    <scope>NUCLEOTIDE SEQUENCE [LARGE SCALE GENOMIC DNA]</scope>
</reference>
<gene>
    <name evidence="2" type="primary">FGFR3</name>
</gene>